<comment type="caution">
    <text evidence="3">The sequence shown here is derived from an EMBL/GenBank/DDBJ whole genome shotgun (WGS) entry which is preliminary data.</text>
</comment>
<gene>
    <name evidence="3" type="ORF">BS47DRAFT_912242</name>
</gene>
<accession>A0A9P6AYW5</accession>
<evidence type="ECO:0000313" key="3">
    <source>
        <dbReference type="EMBL" id="KAF9513915.1"/>
    </source>
</evidence>
<keyword evidence="4" id="KW-1185">Reference proteome</keyword>
<dbReference type="CDD" id="cd00882">
    <property type="entry name" value="Ras_like_GTPase"/>
    <property type="match status" value="1"/>
</dbReference>
<proteinExistence type="predicted"/>
<name>A0A9P6AYW5_9AGAM</name>
<keyword evidence="1" id="KW-0472">Membrane</keyword>
<dbReference type="EMBL" id="MU128967">
    <property type="protein sequence ID" value="KAF9513915.1"/>
    <property type="molecule type" value="Genomic_DNA"/>
</dbReference>
<evidence type="ECO:0000256" key="1">
    <source>
        <dbReference type="SAM" id="Phobius"/>
    </source>
</evidence>
<sequence>MPAFHCIPLIVGYSQSGVGKSSLINAVFRAKNLTRTSDDHAADHDIDQELTSDDNQRLILHDSQGFVGGDIGNLRTVQEFIKRRSVERELKDRLHAIWLCCEIPVSGGRVFERGDEILLQDNTNQVPIIIVFTKYDQLVMRRKSVLARSLGTNTVEWERRAKETAMEAVKSSCEKPLNDVAGNKHRWTEVSTTIEYKDTIAKLISLTMNSIVGVPTKATGPTTQIATGEGAAELEQPNLGGWLFAVAQRGNLGTKISTSVDVGRHKYWRYMFSGSFTGIQLHECLGVIHDDIVNVWNFNDPNHQCLKSTEFRALMTHLVTDLASEQPNPPGLAVRVMGPAVALVGALPPAAPVVLPAAVAVALASWAYGIYRRTWVSIMSR</sequence>
<dbReference type="Pfam" id="PF01926">
    <property type="entry name" value="MMR_HSR1"/>
    <property type="match status" value="1"/>
</dbReference>
<reference evidence="3" key="1">
    <citation type="journal article" date="2020" name="Nat. Commun.">
        <title>Large-scale genome sequencing of mycorrhizal fungi provides insights into the early evolution of symbiotic traits.</title>
        <authorList>
            <person name="Miyauchi S."/>
            <person name="Kiss E."/>
            <person name="Kuo A."/>
            <person name="Drula E."/>
            <person name="Kohler A."/>
            <person name="Sanchez-Garcia M."/>
            <person name="Morin E."/>
            <person name="Andreopoulos B."/>
            <person name="Barry K.W."/>
            <person name="Bonito G."/>
            <person name="Buee M."/>
            <person name="Carver A."/>
            <person name="Chen C."/>
            <person name="Cichocki N."/>
            <person name="Clum A."/>
            <person name="Culley D."/>
            <person name="Crous P.W."/>
            <person name="Fauchery L."/>
            <person name="Girlanda M."/>
            <person name="Hayes R.D."/>
            <person name="Keri Z."/>
            <person name="LaButti K."/>
            <person name="Lipzen A."/>
            <person name="Lombard V."/>
            <person name="Magnuson J."/>
            <person name="Maillard F."/>
            <person name="Murat C."/>
            <person name="Nolan M."/>
            <person name="Ohm R.A."/>
            <person name="Pangilinan J."/>
            <person name="Pereira M.F."/>
            <person name="Perotto S."/>
            <person name="Peter M."/>
            <person name="Pfister S."/>
            <person name="Riley R."/>
            <person name="Sitrit Y."/>
            <person name="Stielow J.B."/>
            <person name="Szollosi G."/>
            <person name="Zifcakova L."/>
            <person name="Stursova M."/>
            <person name="Spatafora J.W."/>
            <person name="Tedersoo L."/>
            <person name="Vaario L.M."/>
            <person name="Yamada A."/>
            <person name="Yan M."/>
            <person name="Wang P."/>
            <person name="Xu J."/>
            <person name="Bruns T."/>
            <person name="Baldrian P."/>
            <person name="Vilgalys R."/>
            <person name="Dunand C."/>
            <person name="Henrissat B."/>
            <person name="Grigoriev I.V."/>
            <person name="Hibbett D."/>
            <person name="Nagy L.G."/>
            <person name="Martin F.M."/>
        </authorList>
    </citation>
    <scope>NUCLEOTIDE SEQUENCE</scope>
    <source>
        <strain evidence="3">UP504</strain>
    </source>
</reference>
<evidence type="ECO:0000259" key="2">
    <source>
        <dbReference type="Pfam" id="PF01926"/>
    </source>
</evidence>
<dbReference type="GO" id="GO:0005525">
    <property type="term" value="F:GTP binding"/>
    <property type="evidence" value="ECO:0007669"/>
    <property type="project" value="InterPro"/>
</dbReference>
<dbReference type="AlphaFoldDB" id="A0A9P6AYW5"/>
<keyword evidence="1" id="KW-1133">Transmembrane helix</keyword>
<protein>
    <recommendedName>
        <fullName evidence="2">G domain-containing protein</fullName>
    </recommendedName>
</protein>
<evidence type="ECO:0000313" key="4">
    <source>
        <dbReference type="Proteomes" id="UP000886523"/>
    </source>
</evidence>
<dbReference type="Proteomes" id="UP000886523">
    <property type="component" value="Unassembled WGS sequence"/>
</dbReference>
<dbReference type="SUPFAM" id="SSF52540">
    <property type="entry name" value="P-loop containing nucleoside triphosphate hydrolases"/>
    <property type="match status" value="1"/>
</dbReference>
<keyword evidence="1" id="KW-0812">Transmembrane</keyword>
<feature type="domain" description="G" evidence="2">
    <location>
        <begin position="10"/>
        <end position="134"/>
    </location>
</feature>
<dbReference type="InterPro" id="IPR027417">
    <property type="entry name" value="P-loop_NTPase"/>
</dbReference>
<dbReference type="Gene3D" id="3.40.50.300">
    <property type="entry name" value="P-loop containing nucleotide triphosphate hydrolases"/>
    <property type="match status" value="1"/>
</dbReference>
<organism evidence="3 4">
    <name type="scientific">Hydnum rufescens UP504</name>
    <dbReference type="NCBI Taxonomy" id="1448309"/>
    <lineage>
        <taxon>Eukaryota</taxon>
        <taxon>Fungi</taxon>
        <taxon>Dikarya</taxon>
        <taxon>Basidiomycota</taxon>
        <taxon>Agaricomycotina</taxon>
        <taxon>Agaricomycetes</taxon>
        <taxon>Cantharellales</taxon>
        <taxon>Hydnaceae</taxon>
        <taxon>Hydnum</taxon>
    </lineage>
</organism>
<dbReference type="OrthoDB" id="391988at2759"/>
<dbReference type="InterPro" id="IPR006073">
    <property type="entry name" value="GTP-bd"/>
</dbReference>
<feature type="transmembrane region" description="Helical" evidence="1">
    <location>
        <begin position="353"/>
        <end position="371"/>
    </location>
</feature>